<protein>
    <recommendedName>
        <fullName evidence="1">Reverse transcriptase domain-containing protein</fullName>
    </recommendedName>
</protein>
<feature type="non-terminal residue" evidence="2">
    <location>
        <position position="94"/>
    </location>
</feature>
<organism evidence="2 3">
    <name type="scientific">Paramuricea clavata</name>
    <name type="common">Red gorgonian</name>
    <name type="synonym">Violescent sea-whip</name>
    <dbReference type="NCBI Taxonomy" id="317549"/>
    <lineage>
        <taxon>Eukaryota</taxon>
        <taxon>Metazoa</taxon>
        <taxon>Cnidaria</taxon>
        <taxon>Anthozoa</taxon>
        <taxon>Octocorallia</taxon>
        <taxon>Malacalcyonacea</taxon>
        <taxon>Plexauridae</taxon>
        <taxon>Paramuricea</taxon>
    </lineage>
</organism>
<proteinExistence type="predicted"/>
<feature type="domain" description="Reverse transcriptase" evidence="1">
    <location>
        <begin position="2"/>
        <end position="93"/>
    </location>
</feature>
<evidence type="ECO:0000259" key="1">
    <source>
        <dbReference type="Pfam" id="PF00078"/>
    </source>
</evidence>
<dbReference type="Pfam" id="PF00078">
    <property type="entry name" value="RVT_1"/>
    <property type="match status" value="1"/>
</dbReference>
<evidence type="ECO:0000313" key="3">
    <source>
        <dbReference type="Proteomes" id="UP001152795"/>
    </source>
</evidence>
<accession>A0A7D9M377</accession>
<evidence type="ECO:0000313" key="2">
    <source>
        <dbReference type="EMBL" id="CAB4041187.1"/>
    </source>
</evidence>
<reference evidence="2" key="1">
    <citation type="submission" date="2020-04" db="EMBL/GenBank/DDBJ databases">
        <authorList>
            <person name="Alioto T."/>
            <person name="Alioto T."/>
            <person name="Gomez Garrido J."/>
        </authorList>
    </citation>
    <scope>NUCLEOTIDE SEQUENCE</scope>
    <source>
        <strain evidence="2">A484AB</strain>
    </source>
</reference>
<dbReference type="EMBL" id="CACRXK020027914">
    <property type="protein sequence ID" value="CAB4041187.1"/>
    <property type="molecule type" value="Genomic_DNA"/>
</dbReference>
<dbReference type="InterPro" id="IPR000477">
    <property type="entry name" value="RT_dom"/>
</dbReference>
<dbReference type="AlphaFoldDB" id="A0A7D9M377"/>
<sequence>MEKLIHNQTYEYLIKENLLANSQHGFKPNHSTLTALLDITNRWYQNMDIGQLNGVIFLDLKKAFDTVNHDILLSKLAIYGMRGSALRWLNSYLT</sequence>
<gene>
    <name evidence="2" type="ORF">PACLA_8A047328</name>
</gene>
<dbReference type="PANTHER" id="PTHR33332">
    <property type="entry name" value="REVERSE TRANSCRIPTASE DOMAIN-CONTAINING PROTEIN"/>
    <property type="match status" value="1"/>
</dbReference>
<name>A0A7D9M377_PARCT</name>
<keyword evidence="3" id="KW-1185">Reference proteome</keyword>
<dbReference type="Proteomes" id="UP001152795">
    <property type="component" value="Unassembled WGS sequence"/>
</dbReference>
<comment type="caution">
    <text evidence="2">The sequence shown here is derived from an EMBL/GenBank/DDBJ whole genome shotgun (WGS) entry which is preliminary data.</text>
</comment>